<protein>
    <submittedName>
        <fullName evidence="3">DUF3040 family protein</fullName>
    </submittedName>
</protein>
<keyword evidence="2" id="KW-1133">Transmembrane helix</keyword>
<keyword evidence="2" id="KW-0812">Transmembrane</keyword>
<gene>
    <name evidence="3" type="ORF">EV643_10553</name>
</gene>
<dbReference type="Proteomes" id="UP000295388">
    <property type="component" value="Unassembled WGS sequence"/>
</dbReference>
<proteinExistence type="predicted"/>
<name>A0A4R6KJV5_9ACTN</name>
<feature type="region of interest" description="Disordered" evidence="1">
    <location>
        <begin position="125"/>
        <end position="169"/>
    </location>
</feature>
<feature type="compositionally biased region" description="Basic and acidic residues" evidence="1">
    <location>
        <begin position="155"/>
        <end position="169"/>
    </location>
</feature>
<evidence type="ECO:0000256" key="1">
    <source>
        <dbReference type="SAM" id="MobiDB-lite"/>
    </source>
</evidence>
<comment type="caution">
    <text evidence="3">The sequence shown here is derived from an EMBL/GenBank/DDBJ whole genome shotgun (WGS) entry which is preliminary data.</text>
</comment>
<organism evidence="3 4">
    <name type="scientific">Kribbella caucasensis</name>
    <dbReference type="NCBI Taxonomy" id="2512215"/>
    <lineage>
        <taxon>Bacteria</taxon>
        <taxon>Bacillati</taxon>
        <taxon>Actinomycetota</taxon>
        <taxon>Actinomycetes</taxon>
        <taxon>Propionibacteriales</taxon>
        <taxon>Kribbellaceae</taxon>
        <taxon>Kribbella</taxon>
    </lineage>
</organism>
<dbReference type="EMBL" id="SNWQ01000005">
    <property type="protein sequence ID" value="TDO49826.1"/>
    <property type="molecule type" value="Genomic_DNA"/>
</dbReference>
<feature type="transmembrane region" description="Helical" evidence="2">
    <location>
        <begin position="75"/>
        <end position="93"/>
    </location>
</feature>
<sequence length="169" mass="18643">MTRGTGGQGFVGDSGGLDWSRPIEIALIMEGSTVPLSEEEQRQFEQLERALAAEDPKFVSAMRGTNVRLYYKRRAVLAGVGFVLGIVILMTGAIIPNTIIGVIGFVVMVACLYIAALSMKRISNAGDSDDAPPPPPPPPTKRHRTKHDSSGSFMERMEDRWRRRRDEDL</sequence>
<keyword evidence="4" id="KW-1185">Reference proteome</keyword>
<evidence type="ECO:0000256" key="2">
    <source>
        <dbReference type="SAM" id="Phobius"/>
    </source>
</evidence>
<keyword evidence="2" id="KW-0472">Membrane</keyword>
<dbReference type="InterPro" id="IPR021401">
    <property type="entry name" value="DUF3040"/>
</dbReference>
<reference evidence="3 4" key="1">
    <citation type="submission" date="2019-03" db="EMBL/GenBank/DDBJ databases">
        <title>Genomic Encyclopedia of Type Strains, Phase III (KMG-III): the genomes of soil and plant-associated and newly described type strains.</title>
        <authorList>
            <person name="Whitman W."/>
        </authorList>
    </citation>
    <scope>NUCLEOTIDE SEQUENCE [LARGE SCALE GENOMIC DNA]</scope>
    <source>
        <strain evidence="3 4">VKM Ac-2527</strain>
    </source>
</reference>
<dbReference type="OrthoDB" id="5244024at2"/>
<accession>A0A4R6KJV5</accession>
<dbReference type="RefSeq" id="WP_133800114.1">
    <property type="nucleotide sequence ID" value="NZ_SNWQ01000005.1"/>
</dbReference>
<evidence type="ECO:0000313" key="4">
    <source>
        <dbReference type="Proteomes" id="UP000295388"/>
    </source>
</evidence>
<dbReference type="Pfam" id="PF11239">
    <property type="entry name" value="DUF3040"/>
    <property type="match status" value="1"/>
</dbReference>
<dbReference type="AlphaFoldDB" id="A0A4R6KJV5"/>
<feature type="transmembrane region" description="Helical" evidence="2">
    <location>
        <begin position="99"/>
        <end position="117"/>
    </location>
</feature>
<evidence type="ECO:0000313" key="3">
    <source>
        <dbReference type="EMBL" id="TDO49826.1"/>
    </source>
</evidence>